<sequence length="136" mass="15144">MAARKSAKSKPIVPGGVEDYIEQCPEEARPRLREIRDAIHDAAPGAVETVSYFRMPGYCYEGYDYNGMFAWFSFRKRCVRLHVRPPVLTDHEQDVAGFSVTKAIISFPLDRAIPKELVVKLVGASIAVMTGKQQGA</sequence>
<evidence type="ECO:0000259" key="1">
    <source>
        <dbReference type="Pfam" id="PF08818"/>
    </source>
</evidence>
<dbReference type="AlphaFoldDB" id="A0A5B8R9A2"/>
<evidence type="ECO:0000313" key="2">
    <source>
        <dbReference type="EMBL" id="QEA05346.1"/>
    </source>
</evidence>
<reference evidence="2" key="1">
    <citation type="submission" date="2019-06" db="EMBL/GenBank/DDBJ databases">
        <authorList>
            <person name="Murdoch R.W."/>
            <person name="Fathepure B."/>
        </authorList>
    </citation>
    <scope>NUCLEOTIDE SEQUENCE</scope>
</reference>
<dbReference type="SUPFAM" id="SSF159888">
    <property type="entry name" value="YdhG-like"/>
    <property type="match status" value="1"/>
</dbReference>
<accession>A0A5B8R9A2</accession>
<dbReference type="EMBL" id="MN079099">
    <property type="protein sequence ID" value="QEA05346.1"/>
    <property type="molecule type" value="Genomic_DNA"/>
</dbReference>
<dbReference type="Pfam" id="PF08818">
    <property type="entry name" value="DUF1801"/>
    <property type="match status" value="1"/>
</dbReference>
<feature type="domain" description="YdhG-like" evidence="1">
    <location>
        <begin position="29"/>
        <end position="125"/>
    </location>
</feature>
<proteinExistence type="predicted"/>
<name>A0A5B8R9A2_9ZZZZ</name>
<dbReference type="Gene3D" id="3.90.1150.200">
    <property type="match status" value="1"/>
</dbReference>
<protein>
    <recommendedName>
        <fullName evidence="1">YdhG-like domain-containing protein</fullName>
    </recommendedName>
</protein>
<organism evidence="2">
    <name type="scientific">uncultured organism</name>
    <dbReference type="NCBI Taxonomy" id="155900"/>
    <lineage>
        <taxon>unclassified sequences</taxon>
        <taxon>environmental samples</taxon>
    </lineage>
</organism>
<dbReference type="InterPro" id="IPR014922">
    <property type="entry name" value="YdhG-like"/>
</dbReference>
<gene>
    <name evidence="2" type="ORF">KBTEX_01666</name>
</gene>